<dbReference type="AlphaFoldDB" id="A0A417Y0W1"/>
<dbReference type="GO" id="GO:0030246">
    <property type="term" value="F:carbohydrate binding"/>
    <property type="evidence" value="ECO:0007669"/>
    <property type="project" value="TreeGrafter"/>
</dbReference>
<dbReference type="InterPro" id="IPR025997">
    <property type="entry name" value="SBP_2_dom"/>
</dbReference>
<protein>
    <recommendedName>
        <fullName evidence="4">Periplasmic binding protein domain-containing protein</fullName>
    </recommendedName>
</protein>
<evidence type="ECO:0000313" key="5">
    <source>
        <dbReference type="EMBL" id="RHW26292.1"/>
    </source>
</evidence>
<keyword evidence="3" id="KW-0732">Signal</keyword>
<sequence length="385" mass="40556">MKRLFGAKSGRRKSARWSAVVAVVAALALAGCGSSSAGDNSGGSGSGNVDEDALDELLSQEVELPYPTSPTDLGGDRNITYIANGLAAGGNAEVAEARAEIYRKSGWTIEGPLDGQFTPSVQATLVEQAVLKGADGIIVDSIFPSQAPAAFKSARDAGIPIVCTHCQPEESGNDVYMIQPSAESLTEPQIALVLAAVGKDDATIVVVGAEFDSSKAVAESQLRLLEEQCPGCEIADITFPTSDLGQPTSPAFTNLLREYPPGQLDAVITPFAPATTVLLNLAEQAGRDDFKVVNTFGDAPISTQIRDGERAPLLFGDSIISQLFIGYAVIDTLARVFNGEEVPDYSNLPAAPIAQQNAADYVNDDGLWVPEDMESKFFELWGLNN</sequence>
<evidence type="ECO:0000256" key="1">
    <source>
        <dbReference type="ARBA" id="ARBA00004196"/>
    </source>
</evidence>
<comment type="caution">
    <text evidence="5">The sequence shown here is derived from an EMBL/GenBank/DDBJ whole genome shotgun (WGS) entry which is preliminary data.</text>
</comment>
<evidence type="ECO:0000313" key="6">
    <source>
        <dbReference type="Proteomes" id="UP000283644"/>
    </source>
</evidence>
<evidence type="ECO:0000259" key="4">
    <source>
        <dbReference type="Pfam" id="PF13407"/>
    </source>
</evidence>
<dbReference type="EMBL" id="QXGH01000018">
    <property type="protein sequence ID" value="RHW26292.1"/>
    <property type="molecule type" value="Genomic_DNA"/>
</dbReference>
<dbReference type="InterPro" id="IPR050555">
    <property type="entry name" value="Bact_Solute-Bind_Prot2"/>
</dbReference>
<comment type="similarity">
    <text evidence="2">Belongs to the bacterial solute-binding protein 2 family.</text>
</comment>
<gene>
    <name evidence="5" type="ORF">D0Z08_15115</name>
</gene>
<proteinExistence type="inferred from homology"/>
<keyword evidence="6" id="KW-1185">Reference proteome</keyword>
<dbReference type="InterPro" id="IPR028082">
    <property type="entry name" value="Peripla_BP_I"/>
</dbReference>
<dbReference type="Gene3D" id="3.40.50.2300">
    <property type="match status" value="2"/>
</dbReference>
<dbReference type="GO" id="GO:0030288">
    <property type="term" value="C:outer membrane-bounded periplasmic space"/>
    <property type="evidence" value="ECO:0007669"/>
    <property type="project" value="TreeGrafter"/>
</dbReference>
<evidence type="ECO:0000256" key="2">
    <source>
        <dbReference type="ARBA" id="ARBA00007639"/>
    </source>
</evidence>
<feature type="signal peptide" evidence="3">
    <location>
        <begin position="1"/>
        <end position="37"/>
    </location>
</feature>
<dbReference type="Proteomes" id="UP000283644">
    <property type="component" value="Unassembled WGS sequence"/>
</dbReference>
<dbReference type="SUPFAM" id="SSF53822">
    <property type="entry name" value="Periplasmic binding protein-like I"/>
    <property type="match status" value="1"/>
</dbReference>
<feature type="chain" id="PRO_5019326118" description="Periplasmic binding protein domain-containing protein" evidence="3">
    <location>
        <begin position="38"/>
        <end position="385"/>
    </location>
</feature>
<dbReference type="PANTHER" id="PTHR30036">
    <property type="entry name" value="D-XYLOSE-BINDING PERIPLASMIC PROTEIN"/>
    <property type="match status" value="1"/>
</dbReference>
<name>A0A417Y0W1_9ACTN</name>
<dbReference type="PANTHER" id="PTHR30036:SF7">
    <property type="entry name" value="ABC TRANSPORTER PERIPLASMIC-BINDING PROTEIN YPHF"/>
    <property type="match status" value="1"/>
</dbReference>
<dbReference type="PROSITE" id="PS51257">
    <property type="entry name" value="PROKAR_LIPOPROTEIN"/>
    <property type="match status" value="1"/>
</dbReference>
<reference evidence="5 6" key="1">
    <citation type="submission" date="2018-09" db="EMBL/GenBank/DDBJ databases">
        <title>Genome sequencing of Nocardioides immobilis CCTCC AB 2017083 for comparison to Nocardioides silvaticus.</title>
        <authorList>
            <person name="Li C."/>
            <person name="Wang G."/>
        </authorList>
    </citation>
    <scope>NUCLEOTIDE SEQUENCE [LARGE SCALE GENOMIC DNA]</scope>
    <source>
        <strain evidence="5 6">CCTCC AB 2017083</strain>
    </source>
</reference>
<dbReference type="OrthoDB" id="8287616at2"/>
<dbReference type="Pfam" id="PF13407">
    <property type="entry name" value="Peripla_BP_4"/>
    <property type="match status" value="1"/>
</dbReference>
<feature type="domain" description="Periplasmic binding protein" evidence="4">
    <location>
        <begin position="100"/>
        <end position="340"/>
    </location>
</feature>
<comment type="subcellular location">
    <subcellularLocation>
        <location evidence="1">Cell envelope</location>
    </subcellularLocation>
</comment>
<evidence type="ECO:0000256" key="3">
    <source>
        <dbReference type="SAM" id="SignalP"/>
    </source>
</evidence>
<organism evidence="5 6">
    <name type="scientific">Nocardioides immobilis</name>
    <dbReference type="NCBI Taxonomy" id="2049295"/>
    <lineage>
        <taxon>Bacteria</taxon>
        <taxon>Bacillati</taxon>
        <taxon>Actinomycetota</taxon>
        <taxon>Actinomycetes</taxon>
        <taxon>Propionibacteriales</taxon>
        <taxon>Nocardioidaceae</taxon>
        <taxon>Nocardioides</taxon>
    </lineage>
</organism>
<accession>A0A417Y0W1</accession>